<keyword evidence="2" id="KW-1185">Reference proteome</keyword>
<accession>A0AAN7BHD7</accession>
<comment type="caution">
    <text evidence="1">The sequence shown here is derived from an EMBL/GenBank/DDBJ whole genome shotgun (WGS) entry which is preliminary data.</text>
</comment>
<dbReference type="EMBL" id="MU865427">
    <property type="protein sequence ID" value="KAK4223425.1"/>
    <property type="molecule type" value="Genomic_DNA"/>
</dbReference>
<organism evidence="1 2">
    <name type="scientific">Podospora fimiseda</name>
    <dbReference type="NCBI Taxonomy" id="252190"/>
    <lineage>
        <taxon>Eukaryota</taxon>
        <taxon>Fungi</taxon>
        <taxon>Dikarya</taxon>
        <taxon>Ascomycota</taxon>
        <taxon>Pezizomycotina</taxon>
        <taxon>Sordariomycetes</taxon>
        <taxon>Sordariomycetidae</taxon>
        <taxon>Sordariales</taxon>
        <taxon>Podosporaceae</taxon>
        <taxon>Podospora</taxon>
    </lineage>
</organism>
<evidence type="ECO:0008006" key="3">
    <source>
        <dbReference type="Google" id="ProtNLM"/>
    </source>
</evidence>
<name>A0AAN7BHD7_9PEZI</name>
<reference evidence="1" key="1">
    <citation type="journal article" date="2023" name="Mol. Phylogenet. Evol.">
        <title>Genome-scale phylogeny and comparative genomics of the fungal order Sordariales.</title>
        <authorList>
            <person name="Hensen N."/>
            <person name="Bonometti L."/>
            <person name="Westerberg I."/>
            <person name="Brannstrom I.O."/>
            <person name="Guillou S."/>
            <person name="Cros-Aarteil S."/>
            <person name="Calhoun S."/>
            <person name="Haridas S."/>
            <person name="Kuo A."/>
            <person name="Mondo S."/>
            <person name="Pangilinan J."/>
            <person name="Riley R."/>
            <person name="LaButti K."/>
            <person name="Andreopoulos B."/>
            <person name="Lipzen A."/>
            <person name="Chen C."/>
            <person name="Yan M."/>
            <person name="Daum C."/>
            <person name="Ng V."/>
            <person name="Clum A."/>
            <person name="Steindorff A."/>
            <person name="Ohm R.A."/>
            <person name="Martin F."/>
            <person name="Silar P."/>
            <person name="Natvig D.O."/>
            <person name="Lalanne C."/>
            <person name="Gautier V."/>
            <person name="Ament-Velasquez S.L."/>
            <person name="Kruys A."/>
            <person name="Hutchinson M.I."/>
            <person name="Powell A.J."/>
            <person name="Barry K."/>
            <person name="Miller A.N."/>
            <person name="Grigoriev I.V."/>
            <person name="Debuchy R."/>
            <person name="Gladieux P."/>
            <person name="Hiltunen Thoren M."/>
            <person name="Johannesson H."/>
        </authorList>
    </citation>
    <scope>NUCLEOTIDE SEQUENCE</scope>
    <source>
        <strain evidence="1">CBS 990.96</strain>
    </source>
</reference>
<evidence type="ECO:0000313" key="1">
    <source>
        <dbReference type="EMBL" id="KAK4223425.1"/>
    </source>
</evidence>
<reference evidence="1" key="2">
    <citation type="submission" date="2023-05" db="EMBL/GenBank/DDBJ databases">
        <authorList>
            <consortium name="Lawrence Berkeley National Laboratory"/>
            <person name="Steindorff A."/>
            <person name="Hensen N."/>
            <person name="Bonometti L."/>
            <person name="Westerberg I."/>
            <person name="Brannstrom I.O."/>
            <person name="Guillou S."/>
            <person name="Cros-Aarteil S."/>
            <person name="Calhoun S."/>
            <person name="Haridas S."/>
            <person name="Kuo A."/>
            <person name="Mondo S."/>
            <person name="Pangilinan J."/>
            <person name="Riley R."/>
            <person name="Labutti K."/>
            <person name="Andreopoulos B."/>
            <person name="Lipzen A."/>
            <person name="Chen C."/>
            <person name="Yanf M."/>
            <person name="Daum C."/>
            <person name="Ng V."/>
            <person name="Clum A."/>
            <person name="Ohm R."/>
            <person name="Martin F."/>
            <person name="Silar P."/>
            <person name="Natvig D."/>
            <person name="Lalanne C."/>
            <person name="Gautier V."/>
            <person name="Ament-Velasquez S.L."/>
            <person name="Kruys A."/>
            <person name="Hutchinson M.I."/>
            <person name="Powell A.J."/>
            <person name="Barry K."/>
            <person name="Miller A.N."/>
            <person name="Grigoriev I.V."/>
            <person name="Debuchy R."/>
            <person name="Gladieux P."/>
            <person name="Thoren M.H."/>
            <person name="Johannesson H."/>
        </authorList>
    </citation>
    <scope>NUCLEOTIDE SEQUENCE</scope>
    <source>
        <strain evidence="1">CBS 990.96</strain>
    </source>
</reference>
<dbReference type="Proteomes" id="UP001301958">
    <property type="component" value="Unassembled WGS sequence"/>
</dbReference>
<sequence>MGIALAAPAQEAPIERREIKEIQPNSWIDHPLYWGTPNVCYAPGQVVKIGRTGPSPDVGHSALYTFQYPYTPAGAKCWISFKAGAGATINNPRGVDIDVFSSTAPGSCSGGSSSNYRDQNWGRLKVTTGGVATWVQTSGGLSSPVPCKPAGSYEWVELVAAGDSTWLSYLQQWGQGLVINYQ</sequence>
<protein>
    <recommendedName>
        <fullName evidence="3">Ubiquitin 3 binding protein But2 C-terminal domain-containing protein</fullName>
    </recommendedName>
</protein>
<gene>
    <name evidence="1" type="ORF">QBC38DRAFT_487726</name>
</gene>
<dbReference type="AlphaFoldDB" id="A0AAN7BHD7"/>
<proteinExistence type="predicted"/>
<evidence type="ECO:0000313" key="2">
    <source>
        <dbReference type="Proteomes" id="UP001301958"/>
    </source>
</evidence>